<accession>A0A645EN53</accession>
<evidence type="ECO:0000313" key="1">
    <source>
        <dbReference type="EMBL" id="MPN03448.1"/>
    </source>
</evidence>
<organism evidence="1">
    <name type="scientific">bioreactor metagenome</name>
    <dbReference type="NCBI Taxonomy" id="1076179"/>
    <lineage>
        <taxon>unclassified sequences</taxon>
        <taxon>metagenomes</taxon>
        <taxon>ecological metagenomes</taxon>
    </lineage>
</organism>
<dbReference type="AlphaFoldDB" id="A0A645EN53"/>
<protein>
    <submittedName>
        <fullName evidence="1">Uncharacterized protein</fullName>
    </submittedName>
</protein>
<comment type="caution">
    <text evidence="1">The sequence shown here is derived from an EMBL/GenBank/DDBJ whole genome shotgun (WGS) entry which is preliminary data.</text>
</comment>
<proteinExistence type="predicted"/>
<name>A0A645EN53_9ZZZZ</name>
<sequence>MHTRRQLLRRGREIKAADAAARARHRHRCLAALAIVQLHLPLIHQWLEVGGDGRVLANIRHGAAQRICALLDTPARESVAGLGVGIAGRTGSMFDDIFVACQLASLRQLGQCGNAMRDRQRCRAALQQPSAETV</sequence>
<reference evidence="1" key="1">
    <citation type="submission" date="2019-08" db="EMBL/GenBank/DDBJ databases">
        <authorList>
            <person name="Kucharzyk K."/>
            <person name="Murdoch R.W."/>
            <person name="Higgins S."/>
            <person name="Loffler F."/>
        </authorList>
    </citation>
    <scope>NUCLEOTIDE SEQUENCE</scope>
</reference>
<dbReference type="EMBL" id="VSSQ01049368">
    <property type="protein sequence ID" value="MPN03448.1"/>
    <property type="molecule type" value="Genomic_DNA"/>
</dbReference>
<gene>
    <name evidence="1" type="ORF">SDC9_150678</name>
</gene>